<dbReference type="SUPFAM" id="SSF56752">
    <property type="entry name" value="D-aminoacid aminotransferase-like PLP-dependent enzymes"/>
    <property type="match status" value="1"/>
</dbReference>
<name>A0A9X3AE35_9PSEU</name>
<dbReference type="InterPro" id="IPR043132">
    <property type="entry name" value="BCAT-like_C"/>
</dbReference>
<proteinExistence type="inferred from homology"/>
<dbReference type="Pfam" id="PF01063">
    <property type="entry name" value="Aminotran_4"/>
    <property type="match status" value="1"/>
</dbReference>
<evidence type="ECO:0000256" key="3">
    <source>
        <dbReference type="ARBA" id="ARBA00022898"/>
    </source>
</evidence>
<reference evidence="6" key="1">
    <citation type="submission" date="2022-08" db="EMBL/GenBank/DDBJ databases">
        <authorList>
            <person name="Tistechok S."/>
            <person name="Samborskyy M."/>
            <person name="Roman I."/>
        </authorList>
    </citation>
    <scope>NUCLEOTIDE SEQUENCE</scope>
    <source>
        <strain evidence="6">DSM 103496</strain>
    </source>
</reference>
<dbReference type="InterPro" id="IPR018300">
    <property type="entry name" value="Aminotrans_IV_CS"/>
</dbReference>
<dbReference type="PANTHER" id="PTHR42743:SF11">
    <property type="entry name" value="AMINODEOXYCHORISMATE LYASE"/>
    <property type="match status" value="1"/>
</dbReference>
<dbReference type="InterPro" id="IPR050571">
    <property type="entry name" value="Class-IV_PLP-Dep_Aminotrnsfr"/>
</dbReference>
<organism evidence="6 7">
    <name type="scientific">Umezawaea endophytica</name>
    <dbReference type="NCBI Taxonomy" id="1654476"/>
    <lineage>
        <taxon>Bacteria</taxon>
        <taxon>Bacillati</taxon>
        <taxon>Actinomycetota</taxon>
        <taxon>Actinomycetes</taxon>
        <taxon>Pseudonocardiales</taxon>
        <taxon>Pseudonocardiaceae</taxon>
        <taxon>Umezawaea</taxon>
    </lineage>
</organism>
<dbReference type="PANTHER" id="PTHR42743">
    <property type="entry name" value="AMINO-ACID AMINOTRANSFERASE"/>
    <property type="match status" value="1"/>
</dbReference>
<evidence type="ECO:0000256" key="4">
    <source>
        <dbReference type="RuleBase" id="RU004106"/>
    </source>
</evidence>
<dbReference type="GO" id="GO:0008652">
    <property type="term" value="P:amino acid biosynthetic process"/>
    <property type="evidence" value="ECO:0007669"/>
    <property type="project" value="UniProtKB-ARBA"/>
</dbReference>
<dbReference type="InterPro" id="IPR001544">
    <property type="entry name" value="Aminotrans_IV"/>
</dbReference>
<keyword evidence="6" id="KW-0808">Transferase</keyword>
<dbReference type="AlphaFoldDB" id="A0A9X3AE35"/>
<dbReference type="EMBL" id="JANYMP010000001">
    <property type="protein sequence ID" value="MCS7475530.1"/>
    <property type="molecule type" value="Genomic_DNA"/>
</dbReference>
<comment type="caution">
    <text evidence="6">The sequence shown here is derived from an EMBL/GenBank/DDBJ whole genome shotgun (WGS) entry which is preliminary data.</text>
</comment>
<evidence type="ECO:0000256" key="5">
    <source>
        <dbReference type="RuleBase" id="RU004516"/>
    </source>
</evidence>
<gene>
    <name evidence="6" type="ORF">NZH93_01580</name>
</gene>
<dbReference type="InterPro" id="IPR036038">
    <property type="entry name" value="Aminotransferase-like"/>
</dbReference>
<comment type="similarity">
    <text evidence="2 4">Belongs to the class-IV pyridoxal-phosphate-dependent aminotransferase family.</text>
</comment>
<dbReference type="RefSeq" id="WP_259621044.1">
    <property type="nucleotide sequence ID" value="NZ_JANYMP010000001.1"/>
</dbReference>
<sequence>MTRCLAVFHEGRRLPDGSAPFGGNSLQHGTAVFEGIRGYSGVAGPALFRLDDHLARLLSSARLLGIDHPYDLAELRSHVLTAAASHQGDVYVRPVLLTLDTVLGVDLRALPFTLVTGLWPAPGRDVRPTGAARLTVSPWRRPSATSFPVRAKATGAYANSALARTAAVRAGFDDAVQLDPDSGRVAEATVANVFVVRDGRIRTPWLADSVLAGITRASVLDLAGGLGLPAEEGPVTVEDLRAADEVFLTGTAAEIVPVGAVDDVVYGARPVCEALVEAFRRAVTGATDHGWLTPVRAGAAA</sequence>
<keyword evidence="6" id="KW-0032">Aminotransferase</keyword>
<dbReference type="InterPro" id="IPR043131">
    <property type="entry name" value="BCAT-like_N"/>
</dbReference>
<dbReference type="Proteomes" id="UP001141259">
    <property type="component" value="Unassembled WGS sequence"/>
</dbReference>
<dbReference type="GO" id="GO:0008483">
    <property type="term" value="F:transaminase activity"/>
    <property type="evidence" value="ECO:0007669"/>
    <property type="project" value="UniProtKB-KW"/>
</dbReference>
<comment type="cofactor">
    <cofactor evidence="1 5">
        <name>pyridoxal 5'-phosphate</name>
        <dbReference type="ChEBI" id="CHEBI:597326"/>
    </cofactor>
</comment>
<evidence type="ECO:0000313" key="6">
    <source>
        <dbReference type="EMBL" id="MCS7475530.1"/>
    </source>
</evidence>
<evidence type="ECO:0000313" key="7">
    <source>
        <dbReference type="Proteomes" id="UP001141259"/>
    </source>
</evidence>
<dbReference type="FunFam" id="3.20.10.10:FF:000002">
    <property type="entry name" value="D-alanine aminotransferase"/>
    <property type="match status" value="1"/>
</dbReference>
<dbReference type="GO" id="GO:0046394">
    <property type="term" value="P:carboxylic acid biosynthetic process"/>
    <property type="evidence" value="ECO:0007669"/>
    <property type="project" value="UniProtKB-ARBA"/>
</dbReference>
<accession>A0A9X3AE35</accession>
<dbReference type="Gene3D" id="3.20.10.10">
    <property type="entry name" value="D-amino Acid Aminotransferase, subunit A, domain 2"/>
    <property type="match status" value="1"/>
</dbReference>
<dbReference type="PROSITE" id="PS00770">
    <property type="entry name" value="AA_TRANSFER_CLASS_4"/>
    <property type="match status" value="1"/>
</dbReference>
<evidence type="ECO:0000256" key="2">
    <source>
        <dbReference type="ARBA" id="ARBA00009320"/>
    </source>
</evidence>
<keyword evidence="3 5" id="KW-0663">Pyridoxal phosphate</keyword>
<evidence type="ECO:0000256" key="1">
    <source>
        <dbReference type="ARBA" id="ARBA00001933"/>
    </source>
</evidence>
<keyword evidence="7" id="KW-1185">Reference proteome</keyword>
<dbReference type="Gene3D" id="3.30.470.10">
    <property type="match status" value="1"/>
</dbReference>
<protein>
    <submittedName>
        <fullName evidence="6">Aminotransferase class IV</fullName>
    </submittedName>
</protein>